<proteinExistence type="predicted"/>
<protein>
    <recommendedName>
        <fullName evidence="4">CENP-V/GFA domain-containing protein</fullName>
    </recommendedName>
</protein>
<comment type="caution">
    <text evidence="2">The sequence shown here is derived from an EMBL/GenBank/DDBJ whole genome shotgun (WGS) entry which is preliminary data.</text>
</comment>
<dbReference type="EMBL" id="MU006095">
    <property type="protein sequence ID" value="KAF2839431.1"/>
    <property type="molecule type" value="Genomic_DNA"/>
</dbReference>
<sequence length="232" mass="26053">MTTLHGSCACGRNRYLVSIPSNSAQALELIIDNSLSNRRHQATPFTPFLRIPLSWYHSSTYAYYPDETHRTIRRTFHTPPSTLRQFCGYCGTQLSSWHERTRADAERISLTLGSVDEDDVVGMLRELGVRSGLSSEAASEAEEEVEQEEVFPAVQRIVHHSPYLGAPWFESLVSDSRLGRLKRQKGGHTSADGNMSVEWEVVEWTEGDDDAQPNQESSVGGKRKIRDIEVDG</sequence>
<keyword evidence="3" id="KW-1185">Reference proteome</keyword>
<reference evidence="2" key="1">
    <citation type="journal article" date="2020" name="Stud. Mycol.">
        <title>101 Dothideomycetes genomes: a test case for predicting lifestyles and emergence of pathogens.</title>
        <authorList>
            <person name="Haridas S."/>
            <person name="Albert R."/>
            <person name="Binder M."/>
            <person name="Bloem J."/>
            <person name="Labutti K."/>
            <person name="Salamov A."/>
            <person name="Andreopoulos B."/>
            <person name="Baker S."/>
            <person name="Barry K."/>
            <person name="Bills G."/>
            <person name="Bluhm B."/>
            <person name="Cannon C."/>
            <person name="Castanera R."/>
            <person name="Culley D."/>
            <person name="Daum C."/>
            <person name="Ezra D."/>
            <person name="Gonzalez J."/>
            <person name="Henrissat B."/>
            <person name="Kuo A."/>
            <person name="Liang C."/>
            <person name="Lipzen A."/>
            <person name="Lutzoni F."/>
            <person name="Magnuson J."/>
            <person name="Mondo S."/>
            <person name="Nolan M."/>
            <person name="Ohm R."/>
            <person name="Pangilinan J."/>
            <person name="Park H.-J."/>
            <person name="Ramirez L."/>
            <person name="Alfaro M."/>
            <person name="Sun H."/>
            <person name="Tritt A."/>
            <person name="Yoshinaga Y."/>
            <person name="Zwiers L.-H."/>
            <person name="Turgeon B."/>
            <person name="Goodwin S."/>
            <person name="Spatafora J."/>
            <person name="Crous P."/>
            <person name="Grigoriev I."/>
        </authorList>
    </citation>
    <scope>NUCLEOTIDE SEQUENCE</scope>
    <source>
        <strain evidence="2">CBS 101060</strain>
    </source>
</reference>
<organism evidence="2 3">
    <name type="scientific">Patellaria atrata CBS 101060</name>
    <dbReference type="NCBI Taxonomy" id="1346257"/>
    <lineage>
        <taxon>Eukaryota</taxon>
        <taxon>Fungi</taxon>
        <taxon>Dikarya</taxon>
        <taxon>Ascomycota</taxon>
        <taxon>Pezizomycotina</taxon>
        <taxon>Dothideomycetes</taxon>
        <taxon>Dothideomycetes incertae sedis</taxon>
        <taxon>Patellariales</taxon>
        <taxon>Patellariaceae</taxon>
        <taxon>Patellaria</taxon>
    </lineage>
</organism>
<feature type="region of interest" description="Disordered" evidence="1">
    <location>
        <begin position="206"/>
        <end position="232"/>
    </location>
</feature>
<evidence type="ECO:0008006" key="4">
    <source>
        <dbReference type="Google" id="ProtNLM"/>
    </source>
</evidence>
<dbReference type="OrthoDB" id="3907216at2759"/>
<dbReference type="Proteomes" id="UP000799429">
    <property type="component" value="Unassembled WGS sequence"/>
</dbReference>
<dbReference type="SUPFAM" id="SSF51316">
    <property type="entry name" value="Mss4-like"/>
    <property type="match status" value="1"/>
</dbReference>
<evidence type="ECO:0000313" key="2">
    <source>
        <dbReference type="EMBL" id="KAF2839431.1"/>
    </source>
</evidence>
<dbReference type="Gene3D" id="3.90.1590.10">
    <property type="entry name" value="glutathione-dependent formaldehyde- activating enzyme (gfa)"/>
    <property type="match status" value="1"/>
</dbReference>
<dbReference type="InterPro" id="IPR011057">
    <property type="entry name" value="Mss4-like_sf"/>
</dbReference>
<name>A0A9P4SB44_9PEZI</name>
<evidence type="ECO:0000256" key="1">
    <source>
        <dbReference type="SAM" id="MobiDB-lite"/>
    </source>
</evidence>
<evidence type="ECO:0000313" key="3">
    <source>
        <dbReference type="Proteomes" id="UP000799429"/>
    </source>
</evidence>
<dbReference type="AlphaFoldDB" id="A0A9P4SB44"/>
<gene>
    <name evidence="2" type="ORF">M501DRAFT_934256</name>
</gene>
<accession>A0A9P4SB44</accession>